<accession>B8LR46</accession>
<dbReference type="InterPro" id="IPR011333">
    <property type="entry name" value="SKP1/BTB/POZ_sf"/>
</dbReference>
<dbReference type="InterPro" id="IPR038920">
    <property type="entry name" value="At3g05675-like"/>
</dbReference>
<dbReference type="PANTHER" id="PTHR31060">
    <property type="entry name" value="OSJNBA0011J08.25 PROTEIN-RELATED"/>
    <property type="match status" value="1"/>
</dbReference>
<proteinExistence type="evidence at transcript level"/>
<organism evidence="3">
    <name type="scientific">Picea sitchensis</name>
    <name type="common">Sitka spruce</name>
    <name type="synonym">Pinus sitchensis</name>
    <dbReference type="NCBI Taxonomy" id="3332"/>
    <lineage>
        <taxon>Eukaryota</taxon>
        <taxon>Viridiplantae</taxon>
        <taxon>Streptophyta</taxon>
        <taxon>Embryophyta</taxon>
        <taxon>Tracheophyta</taxon>
        <taxon>Spermatophyta</taxon>
        <taxon>Pinopsida</taxon>
        <taxon>Pinidae</taxon>
        <taxon>Conifers I</taxon>
        <taxon>Pinales</taxon>
        <taxon>Pinaceae</taxon>
        <taxon>Picea</taxon>
    </lineage>
</organism>
<evidence type="ECO:0000313" key="3">
    <source>
        <dbReference type="EMBL" id="ABR18126.1"/>
    </source>
</evidence>
<dbReference type="GO" id="GO:0016567">
    <property type="term" value="P:protein ubiquitination"/>
    <property type="evidence" value="ECO:0007669"/>
    <property type="project" value="UniProtKB-UniPathway"/>
</dbReference>
<dbReference type="OMA" id="HHVNILR"/>
<dbReference type="Gene3D" id="3.30.710.10">
    <property type="entry name" value="Potassium Channel Kv1.1, Chain A"/>
    <property type="match status" value="1"/>
</dbReference>
<reference evidence="3" key="1">
    <citation type="submission" date="2007-06" db="EMBL/GenBank/DDBJ databases">
        <title>Full length cDNA sequences from Sitka Spruce (Picea sitchensis).</title>
        <authorList>
            <person name="Ralph S.G."/>
            <person name="Chun H.E."/>
            <person name="Liao N."/>
            <person name="Ali J."/>
            <person name="Reid K."/>
            <person name="Kolosova N."/>
            <person name="Cooper N."/>
            <person name="Cullis C."/>
            <person name="Jancsik S."/>
            <person name="Moore R."/>
            <person name="Mayo M."/>
            <person name="Wagner S."/>
            <person name="Holt R.A."/>
            <person name="Jones S.J.M."/>
            <person name="Marra M.A."/>
            <person name="Ritland C.E."/>
            <person name="Ritland K."/>
            <person name="Bohlmann J."/>
        </authorList>
    </citation>
    <scope>NUCLEOTIDE SEQUENCE</scope>
    <source>
        <tissue evidence="3">Bark</tissue>
    </source>
</reference>
<dbReference type="SUPFAM" id="SSF54695">
    <property type="entry name" value="POZ domain"/>
    <property type="match status" value="1"/>
</dbReference>
<dbReference type="EMBL" id="EF678367">
    <property type="protein sequence ID" value="ABR18126.1"/>
    <property type="molecule type" value="mRNA"/>
</dbReference>
<dbReference type="InterPro" id="IPR000210">
    <property type="entry name" value="BTB/POZ_dom"/>
</dbReference>
<dbReference type="PANTHER" id="PTHR31060:SF30">
    <property type="entry name" value="OS07G0668800 PROTEIN"/>
    <property type="match status" value="1"/>
</dbReference>
<dbReference type="PROSITE" id="PS50097">
    <property type="entry name" value="BTB"/>
    <property type="match status" value="1"/>
</dbReference>
<name>B8LR46_PICSI</name>
<sequence>MAKENTALKKIGDRSTSDVIVRLRTSDGRDDWFYCHSEILVKQSKYFAERLSDDWPICQFLDSRNCIEVYCYESDYDNHVNILRLFYLDNNLVTDLWQNVKMALGILKVATKLGSDQIISKCVQYLEAVPWEEHEEEEIIRTLPNLGSEVVPILARLQPVDSDAVRNVFLSAIHAAIQVDSKRSDLPASPDELKASAQEQVEYMLVEDDDAPLLAVDDNVKYEVKKHLSELFAIFEKKMASLLSDTEDVLEDHENHILKFLADFLWLCHILPKMDLLTDFVSKWTEASDNLLYIVKDIRFRSCLWETKLKMIEITGKVLEAVGYGNVIFSAPRRTHLVKLWLPFIRETKPQLDLQNFYEKMPYQMDNDLCQSIESALISLVLALPSSDQAEILADWLKTEQARYPDLSEAFEVWCYRSKAAKRRLSLGLNGVSSSSTSTVSDVGH</sequence>
<feature type="domain" description="BTB" evidence="2">
    <location>
        <begin position="17"/>
        <end position="95"/>
    </location>
</feature>
<comment type="pathway">
    <text evidence="1">Protein modification; protein ubiquitination.</text>
</comment>
<dbReference type="UniPathway" id="UPA00143"/>
<dbReference type="Pfam" id="PF00651">
    <property type="entry name" value="BTB"/>
    <property type="match status" value="1"/>
</dbReference>
<evidence type="ECO:0000256" key="1">
    <source>
        <dbReference type="ARBA" id="ARBA00004906"/>
    </source>
</evidence>
<dbReference type="AlphaFoldDB" id="B8LR46"/>
<protein>
    <recommendedName>
        <fullName evidence="2">BTB domain-containing protein</fullName>
    </recommendedName>
</protein>
<evidence type="ECO:0000259" key="2">
    <source>
        <dbReference type="PROSITE" id="PS50097"/>
    </source>
</evidence>